<keyword evidence="3 5" id="KW-1133">Transmembrane helix</keyword>
<accession>A0A1H4CYL9</accession>
<dbReference type="AlphaFoldDB" id="A0A1H4CYL9"/>
<dbReference type="GO" id="GO:0140359">
    <property type="term" value="F:ABC-type transporter activity"/>
    <property type="evidence" value="ECO:0007669"/>
    <property type="project" value="InterPro"/>
</dbReference>
<feature type="domain" description="ABC transmembrane type-2" evidence="6">
    <location>
        <begin position="140"/>
        <end position="369"/>
    </location>
</feature>
<evidence type="ECO:0000256" key="1">
    <source>
        <dbReference type="ARBA" id="ARBA00004141"/>
    </source>
</evidence>
<dbReference type="InterPro" id="IPR047817">
    <property type="entry name" value="ABC2_TM_bact-type"/>
</dbReference>
<dbReference type="PANTHER" id="PTHR43027">
    <property type="entry name" value="DOXORUBICIN RESISTANCE ABC TRANSPORTER PERMEASE PROTEIN DRRC-RELATED"/>
    <property type="match status" value="1"/>
</dbReference>
<evidence type="ECO:0000256" key="2">
    <source>
        <dbReference type="ARBA" id="ARBA00022692"/>
    </source>
</evidence>
<feature type="transmembrane region" description="Helical" evidence="5">
    <location>
        <begin position="348"/>
        <end position="366"/>
    </location>
</feature>
<dbReference type="InterPro" id="IPR013525">
    <property type="entry name" value="ABC2_TM"/>
</dbReference>
<reference evidence="7 8" key="1">
    <citation type="submission" date="2016-10" db="EMBL/GenBank/DDBJ databases">
        <authorList>
            <person name="de Groot N.N."/>
        </authorList>
    </citation>
    <scope>NUCLEOTIDE SEQUENCE [LARGE SCALE GENOMIC DNA]</scope>
    <source>
        <strain evidence="7 8">Vu-144</strain>
    </source>
</reference>
<gene>
    <name evidence="7" type="ORF">SAMN05192529_13919</name>
</gene>
<dbReference type="PANTHER" id="PTHR43027:SF1">
    <property type="entry name" value="DOXORUBICIN RESISTANCE ABC TRANSPORTER PERMEASE PROTEIN DRRC-RELATED"/>
    <property type="match status" value="1"/>
</dbReference>
<dbReference type="GO" id="GO:0016020">
    <property type="term" value="C:membrane"/>
    <property type="evidence" value="ECO:0007669"/>
    <property type="project" value="UniProtKB-SubCell"/>
</dbReference>
<dbReference type="RefSeq" id="WP_091401426.1">
    <property type="nucleotide sequence ID" value="NZ_FNQY01000039.1"/>
</dbReference>
<evidence type="ECO:0000256" key="4">
    <source>
        <dbReference type="ARBA" id="ARBA00023136"/>
    </source>
</evidence>
<dbReference type="PROSITE" id="PS51012">
    <property type="entry name" value="ABC_TM2"/>
    <property type="match status" value="1"/>
</dbReference>
<keyword evidence="4 5" id="KW-0472">Membrane</keyword>
<protein>
    <submittedName>
        <fullName evidence="7">ABC-2 type transport system permease protein</fullName>
    </submittedName>
</protein>
<dbReference type="Pfam" id="PF12698">
    <property type="entry name" value="ABC2_membrane_3"/>
    <property type="match status" value="1"/>
</dbReference>
<keyword evidence="2 5" id="KW-0812">Transmembrane</keyword>
<evidence type="ECO:0000313" key="7">
    <source>
        <dbReference type="EMBL" id="SEA65336.1"/>
    </source>
</evidence>
<comment type="subcellular location">
    <subcellularLocation>
        <location evidence="1">Membrane</location>
        <topology evidence="1">Multi-pass membrane protein</topology>
    </subcellularLocation>
</comment>
<evidence type="ECO:0000256" key="5">
    <source>
        <dbReference type="SAM" id="Phobius"/>
    </source>
</evidence>
<evidence type="ECO:0000313" key="8">
    <source>
        <dbReference type="Proteomes" id="UP000199041"/>
    </source>
</evidence>
<dbReference type="OrthoDB" id="9778589at2"/>
<name>A0A1H4CYL9_9BACT</name>
<dbReference type="Proteomes" id="UP000199041">
    <property type="component" value="Unassembled WGS sequence"/>
</dbReference>
<dbReference type="InterPro" id="IPR052902">
    <property type="entry name" value="ABC-2_transporter"/>
</dbReference>
<feature type="transmembrane region" description="Helical" evidence="5">
    <location>
        <begin position="29"/>
        <end position="47"/>
    </location>
</feature>
<dbReference type="STRING" id="551991.SAMN05192529_13919"/>
<keyword evidence="8" id="KW-1185">Reference proteome</keyword>
<evidence type="ECO:0000259" key="6">
    <source>
        <dbReference type="PROSITE" id="PS51012"/>
    </source>
</evidence>
<organism evidence="7 8">
    <name type="scientific">Arachidicoccus rhizosphaerae</name>
    <dbReference type="NCBI Taxonomy" id="551991"/>
    <lineage>
        <taxon>Bacteria</taxon>
        <taxon>Pseudomonadati</taxon>
        <taxon>Bacteroidota</taxon>
        <taxon>Chitinophagia</taxon>
        <taxon>Chitinophagales</taxon>
        <taxon>Chitinophagaceae</taxon>
        <taxon>Arachidicoccus</taxon>
    </lineage>
</organism>
<proteinExistence type="predicted"/>
<sequence length="369" mass="40750">MTTHKYSQVKAMLAIARGSFKSSLRSPSTVIFSIGFPLVFILAFAFLGNGSGPRINIAIHSGADTTGEVYQALKTAPGIRIKNEHGEALSEDLEKGRITAIVDIQKTGQQNPSYLIKLTTSSAVNPSSVEVLQSYLNAQADQLNKNYYPHAEAIVGVSEQVEKLPGRTYRTIDFILPGQLGFSLLSAGIFGVAFLFFNLRQQLVLKRFFATPISRTFIILGEALSRVVFQLLAAIVIILIGVICFKFTLVHGWITFIEIMILSFISLIVFMGCGFIVSGLSKSESTIPPFANIFTLPQFLLAGTFFPIENFPKWLQPLCNILPLTHFNNAMRDISFEGASLISCWPDIVNLLIWGVIVYAIAIKVFKWE</sequence>
<feature type="transmembrane region" description="Helical" evidence="5">
    <location>
        <begin position="254"/>
        <end position="277"/>
    </location>
</feature>
<feature type="transmembrane region" description="Helical" evidence="5">
    <location>
        <begin position="174"/>
        <end position="197"/>
    </location>
</feature>
<evidence type="ECO:0000256" key="3">
    <source>
        <dbReference type="ARBA" id="ARBA00022989"/>
    </source>
</evidence>
<feature type="transmembrane region" description="Helical" evidence="5">
    <location>
        <begin position="227"/>
        <end position="248"/>
    </location>
</feature>
<feature type="transmembrane region" description="Helical" evidence="5">
    <location>
        <begin position="289"/>
        <end position="308"/>
    </location>
</feature>
<dbReference type="EMBL" id="FNQY01000039">
    <property type="protein sequence ID" value="SEA65336.1"/>
    <property type="molecule type" value="Genomic_DNA"/>
</dbReference>